<dbReference type="Gene3D" id="3.40.50.12090">
    <property type="match status" value="2"/>
</dbReference>
<sequence length="237" mass="25470">MTSKNALPPEVQNEITSLNPKEVFIVGGAGVISDNVKNVLQSQGIKVTRISGNDRYETSLEIAKYLNSSKSEAFIVTGNDYPDALSIASYAGNKQTPILLTDKNQLPTSVKNYISNKGITKTYVIGGIGVISDNVLSTLPNAERIAGNNRYETNMEILARFPFFYGNTYFATGLAFADALSGAALAGTLNNPIILVDSSMPDDIAGAIRDNRDMMKMKRILGGTGAVPDSLINRILK</sequence>
<dbReference type="PANTHER" id="PTHR30032">
    <property type="entry name" value="N-ACETYLMURAMOYL-L-ALANINE AMIDASE-RELATED"/>
    <property type="match status" value="1"/>
</dbReference>
<dbReference type="InterPro" id="IPR051922">
    <property type="entry name" value="Bact_Sporulation_Assoc"/>
</dbReference>
<dbReference type="Proteomes" id="UP000623681">
    <property type="component" value="Unassembled WGS sequence"/>
</dbReference>
<accession>A0A937FHI1</accession>
<dbReference type="InterPro" id="IPR007253">
    <property type="entry name" value="Cell_wall-bd_2"/>
</dbReference>
<organism evidence="1 2">
    <name type="scientific">Clostridium paridis</name>
    <dbReference type="NCBI Taxonomy" id="2803863"/>
    <lineage>
        <taxon>Bacteria</taxon>
        <taxon>Bacillati</taxon>
        <taxon>Bacillota</taxon>
        <taxon>Clostridia</taxon>
        <taxon>Eubacteriales</taxon>
        <taxon>Clostridiaceae</taxon>
        <taxon>Clostridium</taxon>
    </lineage>
</organism>
<evidence type="ECO:0000313" key="1">
    <source>
        <dbReference type="EMBL" id="MBL4931636.1"/>
    </source>
</evidence>
<reference evidence="1" key="1">
    <citation type="submission" date="2021-01" db="EMBL/GenBank/DDBJ databases">
        <title>Genome public.</title>
        <authorList>
            <person name="Liu C."/>
            <person name="Sun Q."/>
        </authorList>
    </citation>
    <scope>NUCLEOTIDE SEQUENCE</scope>
    <source>
        <strain evidence="1">YIM B02565</strain>
    </source>
</reference>
<comment type="caution">
    <text evidence="1">The sequence shown here is derived from an EMBL/GenBank/DDBJ whole genome shotgun (WGS) entry which is preliminary data.</text>
</comment>
<evidence type="ECO:0000313" key="2">
    <source>
        <dbReference type="Proteomes" id="UP000623681"/>
    </source>
</evidence>
<keyword evidence="2" id="KW-1185">Reference proteome</keyword>
<dbReference type="RefSeq" id="WP_202767017.1">
    <property type="nucleotide sequence ID" value="NZ_JAESWA010000020.1"/>
</dbReference>
<protein>
    <submittedName>
        <fullName evidence="1">Cell wall-binding repeat-containing protein</fullName>
    </submittedName>
</protein>
<dbReference type="Pfam" id="PF04122">
    <property type="entry name" value="CW_binding_2"/>
    <property type="match status" value="2"/>
</dbReference>
<proteinExistence type="predicted"/>
<gene>
    <name evidence="1" type="ORF">JK634_07450</name>
</gene>
<dbReference type="AlphaFoldDB" id="A0A937FHI1"/>
<dbReference type="PANTHER" id="PTHR30032:SF8">
    <property type="entry name" value="GERMINATION-SPECIFIC N-ACETYLMURAMOYL-L-ALANINE AMIDASE"/>
    <property type="match status" value="1"/>
</dbReference>
<dbReference type="EMBL" id="JAESWA010000020">
    <property type="protein sequence ID" value="MBL4931636.1"/>
    <property type="molecule type" value="Genomic_DNA"/>
</dbReference>
<name>A0A937FHI1_9CLOT</name>